<proteinExistence type="predicted"/>
<sequence>MSDWDSELETIAIAMSSIALLMSVTMSLVSYWYNISQTQKTQNLAKEIERRLSEQDHLIFESEVKIREDILSTVSASEASSRRDSKQESIDQEMHEIRRKLKKEVIPYITVLKLRIKQQSQRLQILESLFQGERKFPGNVDFILDPLSISPPKMLSPVMQGGSPKEVSLFYEILKQAEKSIGFEKELIGKYNNSGDFREADSGDFHEAASGDFHEAASGDFHEAASGDFHEAASGDFHEAASGDFHKAASGDSHEPASGDFHEPANGDFHEADRRTQAFESLLQKNVGSKKQNKSIRKSCQEYARQIFYTIRNEIATSYKKTCTSPGEFNEFQMKDQNKVCLI</sequence>
<evidence type="ECO:0000256" key="2">
    <source>
        <dbReference type="SAM" id="Phobius"/>
    </source>
</evidence>
<reference evidence="3" key="2">
    <citation type="submission" date="2023-04" db="EMBL/GenBank/DDBJ databases">
        <authorList>
            <person name="Bu L."/>
            <person name="Lu L."/>
            <person name="Laidemitt M.R."/>
            <person name="Zhang S.M."/>
            <person name="Mutuku M."/>
            <person name="Mkoji G."/>
            <person name="Steinauer M."/>
            <person name="Loker E.S."/>
        </authorList>
    </citation>
    <scope>NUCLEOTIDE SEQUENCE</scope>
    <source>
        <strain evidence="3">KasaAsao</strain>
        <tissue evidence="3">Whole Snail</tissue>
    </source>
</reference>
<evidence type="ECO:0000313" key="4">
    <source>
        <dbReference type="Proteomes" id="UP001233172"/>
    </source>
</evidence>
<dbReference type="SUPFAM" id="SSF69349">
    <property type="entry name" value="Phage fibre proteins"/>
    <property type="match status" value="1"/>
</dbReference>
<organism evidence="3 4">
    <name type="scientific">Biomphalaria pfeifferi</name>
    <name type="common">Bloodfluke planorb</name>
    <name type="synonym">Freshwater snail</name>
    <dbReference type="NCBI Taxonomy" id="112525"/>
    <lineage>
        <taxon>Eukaryota</taxon>
        <taxon>Metazoa</taxon>
        <taxon>Spiralia</taxon>
        <taxon>Lophotrochozoa</taxon>
        <taxon>Mollusca</taxon>
        <taxon>Gastropoda</taxon>
        <taxon>Heterobranchia</taxon>
        <taxon>Euthyneura</taxon>
        <taxon>Panpulmonata</taxon>
        <taxon>Hygrophila</taxon>
        <taxon>Lymnaeoidea</taxon>
        <taxon>Planorbidae</taxon>
        <taxon>Biomphalaria</taxon>
    </lineage>
</organism>
<comment type="caution">
    <text evidence="3">The sequence shown here is derived from an EMBL/GenBank/DDBJ whole genome shotgun (WGS) entry which is preliminary data.</text>
</comment>
<keyword evidence="2" id="KW-0472">Membrane</keyword>
<dbReference type="Proteomes" id="UP001233172">
    <property type="component" value="Unassembled WGS sequence"/>
</dbReference>
<dbReference type="EMBL" id="JASAOG010000029">
    <property type="protein sequence ID" value="KAK0061570.1"/>
    <property type="molecule type" value="Genomic_DNA"/>
</dbReference>
<accession>A0AAD8BVY4</accession>
<evidence type="ECO:0000256" key="1">
    <source>
        <dbReference type="SAM" id="MobiDB-lite"/>
    </source>
</evidence>
<gene>
    <name evidence="3" type="ORF">Bpfe_008952</name>
</gene>
<protein>
    <submittedName>
        <fullName evidence="3">Uncharacterized protein</fullName>
    </submittedName>
</protein>
<evidence type="ECO:0000313" key="3">
    <source>
        <dbReference type="EMBL" id="KAK0061570.1"/>
    </source>
</evidence>
<keyword evidence="4" id="KW-1185">Reference proteome</keyword>
<dbReference type="AlphaFoldDB" id="A0AAD8BVY4"/>
<keyword evidence="2" id="KW-0812">Transmembrane</keyword>
<reference evidence="3" key="1">
    <citation type="journal article" date="2023" name="PLoS Negl. Trop. Dis.">
        <title>A genome sequence for Biomphalaria pfeifferi, the major vector snail for the human-infecting parasite Schistosoma mansoni.</title>
        <authorList>
            <person name="Bu L."/>
            <person name="Lu L."/>
            <person name="Laidemitt M.R."/>
            <person name="Zhang S.M."/>
            <person name="Mutuku M."/>
            <person name="Mkoji G."/>
            <person name="Steinauer M."/>
            <person name="Loker E.S."/>
        </authorList>
    </citation>
    <scope>NUCLEOTIDE SEQUENCE</scope>
    <source>
        <strain evidence="3">KasaAsao</strain>
    </source>
</reference>
<feature type="region of interest" description="Disordered" evidence="1">
    <location>
        <begin position="244"/>
        <end position="268"/>
    </location>
</feature>
<feature type="transmembrane region" description="Helical" evidence="2">
    <location>
        <begin position="12"/>
        <end position="33"/>
    </location>
</feature>
<name>A0AAD8BVY4_BIOPF</name>
<keyword evidence="2" id="KW-1133">Transmembrane helix</keyword>